<keyword evidence="10" id="KW-0119">Carbohydrate metabolism</keyword>
<dbReference type="InterPro" id="IPR006206">
    <property type="entry name" value="Mevalonate/galactokinase"/>
</dbReference>
<evidence type="ECO:0000256" key="11">
    <source>
        <dbReference type="NCBIfam" id="TIGR00131"/>
    </source>
</evidence>
<dbReference type="SUPFAM" id="SSF55060">
    <property type="entry name" value="GHMP Kinase, C-terminal domain"/>
    <property type="match status" value="1"/>
</dbReference>
<sequence>MELTVQDVQSKFKELYQKEPLVVRSPGRINLIGEHTDYNDGFVMPAAIDRETVFAISESTDGKSEIYSIKYNQHYSVDLNNPQPVKAPAWANYLLGVIRQFVDKGYTLKPFRCVFGGNIPMGAGLSSSASVECGFAFALNELNHHAIDKKELIKIAQWSEHNFVGVKCGIMDQFASMMGSENHVILLDCRSLEYRYSPLELKDFTIVLCDSKVKHSLVDSEYNTRRNECEQGVAILKKYYPAINSLRDATEDMVRKHKDELKGKVFDRCLYVVQEIARVQLASQDLERHDLKAFGEKMFETHEGLSKLYEVSCPELDFLVEQAKAFSGVWGARVMGGGFGGCTINLVKKEEVGSFLSTVRQAYADRFGIAMETYIVNIKDGTSVSKSIEKITLH</sequence>
<dbReference type="PANTHER" id="PTHR10457:SF7">
    <property type="entry name" value="GALACTOKINASE-RELATED"/>
    <property type="match status" value="1"/>
</dbReference>
<dbReference type="InterPro" id="IPR036554">
    <property type="entry name" value="GHMP_kinase_C_sf"/>
</dbReference>
<evidence type="ECO:0000259" key="13">
    <source>
        <dbReference type="Pfam" id="PF08544"/>
    </source>
</evidence>
<evidence type="ECO:0000256" key="8">
    <source>
        <dbReference type="ARBA" id="ARBA00022842"/>
    </source>
</evidence>
<evidence type="ECO:0000256" key="7">
    <source>
        <dbReference type="ARBA" id="ARBA00022840"/>
    </source>
</evidence>
<keyword evidence="5" id="KW-0547">Nucleotide-binding</keyword>
<evidence type="ECO:0000259" key="12">
    <source>
        <dbReference type="Pfam" id="PF00288"/>
    </source>
</evidence>
<accession>A0A1T5MCH9</accession>
<dbReference type="PANTHER" id="PTHR10457">
    <property type="entry name" value="MEVALONATE KINASE/GALACTOKINASE"/>
    <property type="match status" value="1"/>
</dbReference>
<keyword evidence="2" id="KW-0963">Cytoplasm</keyword>
<dbReference type="Proteomes" id="UP000190961">
    <property type="component" value="Unassembled WGS sequence"/>
</dbReference>
<keyword evidence="16" id="KW-1185">Reference proteome</keyword>
<proteinExistence type="inferred from homology"/>
<evidence type="ECO:0000256" key="6">
    <source>
        <dbReference type="ARBA" id="ARBA00022777"/>
    </source>
</evidence>
<dbReference type="GO" id="GO:0046872">
    <property type="term" value="F:metal ion binding"/>
    <property type="evidence" value="ECO:0007669"/>
    <property type="project" value="UniProtKB-KW"/>
</dbReference>
<feature type="domain" description="GHMP kinase N-terminal" evidence="12">
    <location>
        <begin position="92"/>
        <end position="179"/>
    </location>
</feature>
<evidence type="ECO:0000256" key="3">
    <source>
        <dbReference type="ARBA" id="ARBA00022679"/>
    </source>
</evidence>
<feature type="domain" description="GHMP kinase C-terminal" evidence="13">
    <location>
        <begin position="284"/>
        <end position="364"/>
    </location>
</feature>
<protein>
    <recommendedName>
        <fullName evidence="11">Galactokinase</fullName>
        <ecNumber evidence="11">2.7.1.6</ecNumber>
    </recommendedName>
</protein>
<reference evidence="15 16" key="1">
    <citation type="submission" date="2017-02" db="EMBL/GenBank/DDBJ databases">
        <authorList>
            <person name="Peterson S.W."/>
        </authorList>
    </citation>
    <scope>NUCLEOTIDE SEQUENCE [LARGE SCALE GENOMIC DNA]</scope>
    <source>
        <strain evidence="15 16">DSM 25262</strain>
    </source>
</reference>
<evidence type="ECO:0000256" key="10">
    <source>
        <dbReference type="ARBA" id="ARBA00023277"/>
    </source>
</evidence>
<evidence type="ECO:0000256" key="2">
    <source>
        <dbReference type="ARBA" id="ARBA00022490"/>
    </source>
</evidence>
<feature type="domain" description="Galactokinase N-terminal" evidence="14">
    <location>
        <begin position="11"/>
        <end position="57"/>
    </location>
</feature>
<dbReference type="GO" id="GO:0005829">
    <property type="term" value="C:cytosol"/>
    <property type="evidence" value="ECO:0007669"/>
    <property type="project" value="TreeGrafter"/>
</dbReference>
<keyword evidence="8" id="KW-0460">Magnesium</keyword>
<dbReference type="GO" id="GO:0006012">
    <property type="term" value="P:galactose metabolic process"/>
    <property type="evidence" value="ECO:0007669"/>
    <property type="project" value="UniProtKB-UniRule"/>
</dbReference>
<dbReference type="SUPFAM" id="SSF54211">
    <property type="entry name" value="Ribosomal protein S5 domain 2-like"/>
    <property type="match status" value="1"/>
</dbReference>
<dbReference type="InterPro" id="IPR014721">
    <property type="entry name" value="Ribsml_uS5_D2-typ_fold_subgr"/>
</dbReference>
<dbReference type="InterPro" id="IPR013750">
    <property type="entry name" value="GHMP_kinase_C_dom"/>
</dbReference>
<comment type="similarity">
    <text evidence="1">Belongs to the GHMP kinase family. GalK subfamily.</text>
</comment>
<dbReference type="Pfam" id="PF08544">
    <property type="entry name" value="GHMP_kinases_C"/>
    <property type="match status" value="1"/>
</dbReference>
<dbReference type="PIRSF" id="PIRSF000530">
    <property type="entry name" value="Galactokinase"/>
    <property type="match status" value="1"/>
</dbReference>
<keyword evidence="4" id="KW-0479">Metal-binding</keyword>
<name>A0A1T5MCH9_9BACT</name>
<evidence type="ECO:0000259" key="14">
    <source>
        <dbReference type="Pfam" id="PF10509"/>
    </source>
</evidence>
<dbReference type="FunFam" id="3.30.230.10:FF:000017">
    <property type="entry name" value="Galactokinase"/>
    <property type="match status" value="1"/>
</dbReference>
<dbReference type="GO" id="GO:0005524">
    <property type="term" value="F:ATP binding"/>
    <property type="evidence" value="ECO:0007669"/>
    <property type="project" value="UniProtKB-UniRule"/>
</dbReference>
<dbReference type="Gene3D" id="3.30.230.10">
    <property type="match status" value="1"/>
</dbReference>
<dbReference type="PROSITE" id="PS00627">
    <property type="entry name" value="GHMP_KINASES_ATP"/>
    <property type="match status" value="1"/>
</dbReference>
<dbReference type="InterPro" id="IPR000705">
    <property type="entry name" value="Galactokinase"/>
</dbReference>
<dbReference type="InterPro" id="IPR006204">
    <property type="entry name" value="GHMP_kinase_N_dom"/>
</dbReference>
<dbReference type="STRING" id="688867.SAMN05660236_4960"/>
<gene>
    <name evidence="15" type="ORF">SAMN05660236_4960</name>
</gene>
<dbReference type="EMBL" id="FUZU01000004">
    <property type="protein sequence ID" value="SKC85783.1"/>
    <property type="molecule type" value="Genomic_DNA"/>
</dbReference>
<organism evidence="15 16">
    <name type="scientific">Ohtaekwangia koreensis</name>
    <dbReference type="NCBI Taxonomy" id="688867"/>
    <lineage>
        <taxon>Bacteria</taxon>
        <taxon>Pseudomonadati</taxon>
        <taxon>Bacteroidota</taxon>
        <taxon>Cytophagia</taxon>
        <taxon>Cytophagales</taxon>
        <taxon>Fulvivirgaceae</taxon>
        <taxon>Ohtaekwangia</taxon>
    </lineage>
</organism>
<keyword evidence="7" id="KW-0067">ATP-binding</keyword>
<evidence type="ECO:0000313" key="15">
    <source>
        <dbReference type="EMBL" id="SKC85783.1"/>
    </source>
</evidence>
<dbReference type="NCBIfam" id="TIGR00131">
    <property type="entry name" value="gal_kin"/>
    <property type="match status" value="1"/>
</dbReference>
<evidence type="ECO:0000256" key="4">
    <source>
        <dbReference type="ARBA" id="ARBA00022723"/>
    </source>
</evidence>
<dbReference type="GO" id="GO:0004335">
    <property type="term" value="F:galactokinase activity"/>
    <property type="evidence" value="ECO:0007669"/>
    <property type="project" value="UniProtKB-UniRule"/>
</dbReference>
<dbReference type="EC" id="2.7.1.6" evidence="11"/>
<dbReference type="PRINTS" id="PR00473">
    <property type="entry name" value="GALCTOKINASE"/>
</dbReference>
<keyword evidence="6 15" id="KW-0418">Kinase</keyword>
<evidence type="ECO:0000256" key="5">
    <source>
        <dbReference type="ARBA" id="ARBA00022741"/>
    </source>
</evidence>
<dbReference type="InterPro" id="IPR020568">
    <property type="entry name" value="Ribosomal_Su5_D2-typ_SF"/>
</dbReference>
<dbReference type="InterPro" id="IPR019741">
    <property type="entry name" value="Galactokinase_CS"/>
</dbReference>
<dbReference type="Pfam" id="PF10509">
    <property type="entry name" value="GalKase_gal_bdg"/>
    <property type="match status" value="1"/>
</dbReference>
<dbReference type="Pfam" id="PF00288">
    <property type="entry name" value="GHMP_kinases_N"/>
    <property type="match status" value="1"/>
</dbReference>
<dbReference type="PRINTS" id="PR00959">
    <property type="entry name" value="MEVGALKINASE"/>
</dbReference>
<dbReference type="Gene3D" id="3.30.70.890">
    <property type="entry name" value="GHMP kinase, C-terminal domain"/>
    <property type="match status" value="1"/>
</dbReference>
<dbReference type="InterPro" id="IPR006203">
    <property type="entry name" value="GHMP_knse_ATP-bd_CS"/>
</dbReference>
<evidence type="ECO:0000256" key="1">
    <source>
        <dbReference type="ARBA" id="ARBA00006566"/>
    </source>
</evidence>
<dbReference type="PROSITE" id="PS00106">
    <property type="entry name" value="GALACTOKINASE"/>
    <property type="match status" value="1"/>
</dbReference>
<dbReference type="AlphaFoldDB" id="A0A1T5MCH9"/>
<keyword evidence="3" id="KW-0808">Transferase</keyword>
<dbReference type="FunFam" id="3.30.70.890:FF:000001">
    <property type="entry name" value="Galactokinase"/>
    <property type="match status" value="1"/>
</dbReference>
<dbReference type="InterPro" id="IPR019539">
    <property type="entry name" value="GalKase_N"/>
</dbReference>
<evidence type="ECO:0000256" key="9">
    <source>
        <dbReference type="ARBA" id="ARBA00023144"/>
    </source>
</evidence>
<keyword evidence="9" id="KW-0299">Galactose metabolism</keyword>
<dbReference type="RefSeq" id="WP_245840750.1">
    <property type="nucleotide sequence ID" value="NZ_FUZU01000004.1"/>
</dbReference>
<evidence type="ECO:0000313" key="16">
    <source>
        <dbReference type="Proteomes" id="UP000190961"/>
    </source>
</evidence>